<reference evidence="1 3" key="1">
    <citation type="journal article" date="2008" name="Science">
        <title>The Physcomitrella genome reveals evolutionary insights into the conquest of land by plants.</title>
        <authorList>
            <person name="Rensing S."/>
            <person name="Lang D."/>
            <person name="Zimmer A."/>
            <person name="Terry A."/>
            <person name="Salamov A."/>
            <person name="Shapiro H."/>
            <person name="Nishiyama T."/>
            <person name="Perroud P.-F."/>
            <person name="Lindquist E."/>
            <person name="Kamisugi Y."/>
            <person name="Tanahashi T."/>
            <person name="Sakakibara K."/>
            <person name="Fujita T."/>
            <person name="Oishi K."/>
            <person name="Shin-I T."/>
            <person name="Kuroki Y."/>
            <person name="Toyoda A."/>
            <person name="Suzuki Y."/>
            <person name="Hashimoto A."/>
            <person name="Yamaguchi K."/>
            <person name="Sugano A."/>
            <person name="Kohara Y."/>
            <person name="Fujiyama A."/>
            <person name="Anterola A."/>
            <person name="Aoki S."/>
            <person name="Ashton N."/>
            <person name="Barbazuk W.B."/>
            <person name="Barker E."/>
            <person name="Bennetzen J."/>
            <person name="Bezanilla M."/>
            <person name="Blankenship R."/>
            <person name="Cho S.H."/>
            <person name="Dutcher S."/>
            <person name="Estelle M."/>
            <person name="Fawcett J.A."/>
            <person name="Gundlach H."/>
            <person name="Hanada K."/>
            <person name="Heyl A."/>
            <person name="Hicks K.A."/>
            <person name="Hugh J."/>
            <person name="Lohr M."/>
            <person name="Mayer K."/>
            <person name="Melkozernov A."/>
            <person name="Murata T."/>
            <person name="Nelson D."/>
            <person name="Pils B."/>
            <person name="Prigge M."/>
            <person name="Reiss B."/>
            <person name="Renner T."/>
            <person name="Rombauts S."/>
            <person name="Rushton P."/>
            <person name="Sanderfoot A."/>
            <person name="Schween G."/>
            <person name="Shiu S.-H."/>
            <person name="Stueber K."/>
            <person name="Theodoulou F.L."/>
            <person name="Tu H."/>
            <person name="Van de Peer Y."/>
            <person name="Verrier P.J."/>
            <person name="Waters E."/>
            <person name="Wood A."/>
            <person name="Yang L."/>
            <person name="Cove D."/>
            <person name="Cuming A."/>
            <person name="Hasebe M."/>
            <person name="Lucas S."/>
            <person name="Mishler D.B."/>
            <person name="Reski R."/>
            <person name="Grigoriev I."/>
            <person name="Quatrano R.S."/>
            <person name="Boore J.L."/>
        </authorList>
    </citation>
    <scope>NUCLEOTIDE SEQUENCE [LARGE SCALE GENOMIC DNA]</scope>
    <source>
        <strain evidence="2 3">cv. Gransden 2004</strain>
    </source>
</reference>
<organism evidence="1">
    <name type="scientific">Physcomitrium patens</name>
    <name type="common">Spreading-leaved earth moss</name>
    <name type="synonym">Physcomitrella patens</name>
    <dbReference type="NCBI Taxonomy" id="3218"/>
    <lineage>
        <taxon>Eukaryota</taxon>
        <taxon>Viridiplantae</taxon>
        <taxon>Streptophyta</taxon>
        <taxon>Embryophyta</taxon>
        <taxon>Bryophyta</taxon>
        <taxon>Bryophytina</taxon>
        <taxon>Bryopsida</taxon>
        <taxon>Funariidae</taxon>
        <taxon>Funariales</taxon>
        <taxon>Funariaceae</taxon>
        <taxon>Physcomitrium</taxon>
    </lineage>
</organism>
<proteinExistence type="predicted"/>
<dbReference type="EMBL" id="ABEU02000017">
    <property type="protein sequence ID" value="PNR36032.1"/>
    <property type="molecule type" value="Genomic_DNA"/>
</dbReference>
<evidence type="ECO:0000313" key="3">
    <source>
        <dbReference type="Proteomes" id="UP000006727"/>
    </source>
</evidence>
<dbReference type="Proteomes" id="UP000006727">
    <property type="component" value="Chromosome 17"/>
</dbReference>
<reference evidence="1 3" key="2">
    <citation type="journal article" date="2018" name="Plant J.">
        <title>The Physcomitrella patens chromosome-scale assembly reveals moss genome structure and evolution.</title>
        <authorList>
            <person name="Lang D."/>
            <person name="Ullrich K.K."/>
            <person name="Murat F."/>
            <person name="Fuchs J."/>
            <person name="Jenkins J."/>
            <person name="Haas F.B."/>
            <person name="Piednoel M."/>
            <person name="Gundlach H."/>
            <person name="Van Bel M."/>
            <person name="Meyberg R."/>
            <person name="Vives C."/>
            <person name="Morata J."/>
            <person name="Symeonidi A."/>
            <person name="Hiss M."/>
            <person name="Muchero W."/>
            <person name="Kamisugi Y."/>
            <person name="Saleh O."/>
            <person name="Blanc G."/>
            <person name="Decker E.L."/>
            <person name="van Gessel N."/>
            <person name="Grimwood J."/>
            <person name="Hayes R.D."/>
            <person name="Graham S.W."/>
            <person name="Gunter L.E."/>
            <person name="McDaniel S.F."/>
            <person name="Hoernstein S.N.W."/>
            <person name="Larsson A."/>
            <person name="Li F.W."/>
            <person name="Perroud P.F."/>
            <person name="Phillips J."/>
            <person name="Ranjan P."/>
            <person name="Rokshar D.S."/>
            <person name="Rothfels C.J."/>
            <person name="Schneider L."/>
            <person name="Shu S."/>
            <person name="Stevenson D.W."/>
            <person name="Thummler F."/>
            <person name="Tillich M."/>
            <person name="Villarreal Aguilar J.C."/>
            <person name="Widiez T."/>
            <person name="Wong G.K."/>
            <person name="Wymore A."/>
            <person name="Zhang Y."/>
            <person name="Zimmer A.D."/>
            <person name="Quatrano R.S."/>
            <person name="Mayer K.F.X."/>
            <person name="Goodstein D."/>
            <person name="Casacuberta J.M."/>
            <person name="Vandepoele K."/>
            <person name="Reski R."/>
            <person name="Cuming A.C."/>
            <person name="Tuskan G.A."/>
            <person name="Maumus F."/>
            <person name="Salse J."/>
            <person name="Schmutz J."/>
            <person name="Rensing S.A."/>
        </authorList>
    </citation>
    <scope>NUCLEOTIDE SEQUENCE [LARGE SCALE GENOMIC DNA]</scope>
    <source>
        <strain evidence="2 3">cv. Gransden 2004</strain>
    </source>
</reference>
<reference evidence="2" key="3">
    <citation type="submission" date="2020-12" db="UniProtKB">
        <authorList>
            <consortium name="EnsemblPlants"/>
        </authorList>
    </citation>
    <scope>IDENTIFICATION</scope>
</reference>
<name>A0A2K1J3D0_PHYPA</name>
<gene>
    <name evidence="1" type="ORF">PHYPA_021882</name>
</gene>
<protein>
    <submittedName>
        <fullName evidence="1 2">Uncharacterized protein</fullName>
    </submittedName>
</protein>
<dbReference type="EnsemblPlants" id="Pp3c17_10109V3.1">
    <property type="protein sequence ID" value="PAC:32907179.CDS.1"/>
    <property type="gene ID" value="Pp3c17_10109"/>
</dbReference>
<dbReference type="InParanoid" id="A0A2K1J3D0"/>
<dbReference type="AlphaFoldDB" id="A0A2K1J3D0"/>
<keyword evidence="3" id="KW-1185">Reference proteome</keyword>
<sequence>MILYTSHCRSVLHGGYHDGPRFELSVFSFHFPLFRRLFQGLFTSSSDDCCFSLRRWIFACRMERSRIVHYLPSVETIPPRVLRDDSHCLQFRRFLETLSPSGSA</sequence>
<evidence type="ECO:0000313" key="1">
    <source>
        <dbReference type="EMBL" id="PNR36032.1"/>
    </source>
</evidence>
<dbReference type="Gramene" id="Pp3c17_10109V3.1">
    <property type="protein sequence ID" value="PAC:32907179.CDS.1"/>
    <property type="gene ID" value="Pp3c17_10109"/>
</dbReference>
<accession>A0A2K1J3D0</accession>
<evidence type="ECO:0000313" key="2">
    <source>
        <dbReference type="EnsemblPlants" id="PAC:32907179.CDS.1"/>
    </source>
</evidence>